<dbReference type="Proteomes" id="UP000004995">
    <property type="component" value="Unassembled WGS sequence"/>
</dbReference>
<reference evidence="2" key="1">
    <citation type="journal article" date="2012" name="Nat. Biotechnol.">
        <title>Reference genome sequence of the model plant Setaria.</title>
        <authorList>
            <person name="Bennetzen J.L."/>
            <person name="Schmutz J."/>
            <person name="Wang H."/>
            <person name="Percifield R."/>
            <person name="Hawkins J."/>
            <person name="Pontaroli A.C."/>
            <person name="Estep M."/>
            <person name="Feng L."/>
            <person name="Vaughn J.N."/>
            <person name="Grimwood J."/>
            <person name="Jenkins J."/>
            <person name="Barry K."/>
            <person name="Lindquist E."/>
            <person name="Hellsten U."/>
            <person name="Deshpande S."/>
            <person name="Wang X."/>
            <person name="Wu X."/>
            <person name="Mitros T."/>
            <person name="Triplett J."/>
            <person name="Yang X."/>
            <person name="Ye C.Y."/>
            <person name="Mauro-Herrera M."/>
            <person name="Wang L."/>
            <person name="Li P."/>
            <person name="Sharma M."/>
            <person name="Sharma R."/>
            <person name="Ronald P.C."/>
            <person name="Panaud O."/>
            <person name="Kellogg E.A."/>
            <person name="Brutnell T.P."/>
            <person name="Doust A.N."/>
            <person name="Tuskan G.A."/>
            <person name="Rokhsar D."/>
            <person name="Devos K.M."/>
        </authorList>
    </citation>
    <scope>NUCLEOTIDE SEQUENCE [LARGE SCALE GENOMIC DNA]</scope>
    <source>
        <strain evidence="2">cv. Yugu1</strain>
    </source>
</reference>
<proteinExistence type="predicted"/>
<dbReference type="InParanoid" id="K3Z181"/>
<dbReference type="Gramene" id="KQL29774">
    <property type="protein sequence ID" value="KQL29774"/>
    <property type="gene ID" value="SETIT_020299mg"/>
</dbReference>
<dbReference type="EnsemblPlants" id="KQL29774">
    <property type="protein sequence ID" value="KQL29774"/>
    <property type="gene ID" value="SETIT_020299mg"/>
</dbReference>
<dbReference type="HOGENOM" id="CLU_3243073_0_0_1"/>
<sequence length="43" mass="4847">MSFLSEFESLYLASSSSVVLSISQQNSHLQFFSLITCCIRDNN</sequence>
<accession>K3Z181</accession>
<dbReference type="AlphaFoldDB" id="K3Z181"/>
<protein>
    <submittedName>
        <fullName evidence="1">Uncharacterized protein</fullName>
    </submittedName>
</protein>
<evidence type="ECO:0000313" key="1">
    <source>
        <dbReference type="EnsemblPlants" id="KQL29774"/>
    </source>
</evidence>
<reference evidence="1" key="2">
    <citation type="submission" date="2018-08" db="UniProtKB">
        <authorList>
            <consortium name="EnsemblPlants"/>
        </authorList>
    </citation>
    <scope>IDENTIFICATION</scope>
    <source>
        <strain evidence="1">Yugu1</strain>
    </source>
</reference>
<organism evidence="1 2">
    <name type="scientific">Setaria italica</name>
    <name type="common">Foxtail millet</name>
    <name type="synonym">Panicum italicum</name>
    <dbReference type="NCBI Taxonomy" id="4555"/>
    <lineage>
        <taxon>Eukaryota</taxon>
        <taxon>Viridiplantae</taxon>
        <taxon>Streptophyta</taxon>
        <taxon>Embryophyta</taxon>
        <taxon>Tracheophyta</taxon>
        <taxon>Spermatophyta</taxon>
        <taxon>Magnoliopsida</taxon>
        <taxon>Liliopsida</taxon>
        <taxon>Poales</taxon>
        <taxon>Poaceae</taxon>
        <taxon>PACMAD clade</taxon>
        <taxon>Panicoideae</taxon>
        <taxon>Panicodae</taxon>
        <taxon>Paniceae</taxon>
        <taxon>Cenchrinae</taxon>
        <taxon>Setaria</taxon>
    </lineage>
</organism>
<keyword evidence="2" id="KW-1185">Reference proteome</keyword>
<evidence type="ECO:0000313" key="2">
    <source>
        <dbReference type="Proteomes" id="UP000004995"/>
    </source>
</evidence>
<dbReference type="EMBL" id="AGNK02000337">
    <property type="status" value="NOT_ANNOTATED_CDS"/>
    <property type="molecule type" value="Genomic_DNA"/>
</dbReference>
<name>K3Z181_SETIT</name>